<evidence type="ECO:0008006" key="4">
    <source>
        <dbReference type="Google" id="ProtNLM"/>
    </source>
</evidence>
<feature type="transmembrane region" description="Helical" evidence="1">
    <location>
        <begin position="12"/>
        <end position="30"/>
    </location>
</feature>
<name>A0ABW4ZMW9_9SPHI</name>
<evidence type="ECO:0000313" key="2">
    <source>
        <dbReference type="EMBL" id="MFD2163181.1"/>
    </source>
</evidence>
<proteinExistence type="predicted"/>
<accession>A0ABW4ZMW9</accession>
<gene>
    <name evidence="2" type="ORF">ACFSJU_12315</name>
</gene>
<organism evidence="2 3">
    <name type="scientific">Paradesertivirga mongoliensis</name>
    <dbReference type="NCBI Taxonomy" id="2100740"/>
    <lineage>
        <taxon>Bacteria</taxon>
        <taxon>Pseudomonadati</taxon>
        <taxon>Bacteroidota</taxon>
        <taxon>Sphingobacteriia</taxon>
        <taxon>Sphingobacteriales</taxon>
        <taxon>Sphingobacteriaceae</taxon>
        <taxon>Paradesertivirga</taxon>
    </lineage>
</organism>
<feature type="transmembrane region" description="Helical" evidence="1">
    <location>
        <begin position="36"/>
        <end position="56"/>
    </location>
</feature>
<keyword evidence="1" id="KW-1133">Transmembrane helix</keyword>
<reference evidence="3" key="1">
    <citation type="journal article" date="2019" name="Int. J. Syst. Evol. Microbiol.">
        <title>The Global Catalogue of Microorganisms (GCM) 10K type strain sequencing project: providing services to taxonomists for standard genome sequencing and annotation.</title>
        <authorList>
            <consortium name="The Broad Institute Genomics Platform"/>
            <consortium name="The Broad Institute Genome Sequencing Center for Infectious Disease"/>
            <person name="Wu L."/>
            <person name="Ma J."/>
        </authorList>
    </citation>
    <scope>NUCLEOTIDE SEQUENCE [LARGE SCALE GENOMIC DNA]</scope>
    <source>
        <strain evidence="3">KCTC 42217</strain>
    </source>
</reference>
<evidence type="ECO:0000256" key="1">
    <source>
        <dbReference type="SAM" id="Phobius"/>
    </source>
</evidence>
<keyword evidence="3" id="KW-1185">Reference proteome</keyword>
<keyword evidence="1" id="KW-0812">Transmembrane</keyword>
<dbReference type="EMBL" id="JBHUHZ010000002">
    <property type="protein sequence ID" value="MFD2163181.1"/>
    <property type="molecule type" value="Genomic_DNA"/>
</dbReference>
<sequence length="172" mass="20245">MTLYYYSRVRILSFTLPIFSLLMGFGIYTYVRSNDIWGFSLSAFLIFSGLIFIMLYRRIIVAVLKRKPALKITPSKIEYLGTRQFTWDDIEYYRLIRGVVKSSIEIKLYDNKEDAINSNRTLRSYFDKFPLLSFNKSILIVDLTFIIGANEYIVQTFEKYDLIGQETERIAS</sequence>
<dbReference type="RefSeq" id="WP_255901284.1">
    <property type="nucleotide sequence ID" value="NZ_JAFMZO010000002.1"/>
</dbReference>
<dbReference type="Proteomes" id="UP001597387">
    <property type="component" value="Unassembled WGS sequence"/>
</dbReference>
<evidence type="ECO:0000313" key="3">
    <source>
        <dbReference type="Proteomes" id="UP001597387"/>
    </source>
</evidence>
<comment type="caution">
    <text evidence="2">The sequence shown here is derived from an EMBL/GenBank/DDBJ whole genome shotgun (WGS) entry which is preliminary data.</text>
</comment>
<keyword evidence="1" id="KW-0472">Membrane</keyword>
<protein>
    <recommendedName>
        <fullName evidence="4">PH domain-containing protein</fullName>
    </recommendedName>
</protein>